<feature type="transmembrane region" description="Helical" evidence="10">
    <location>
        <begin position="271"/>
        <end position="290"/>
    </location>
</feature>
<evidence type="ECO:0000256" key="7">
    <source>
        <dbReference type="ARBA" id="ARBA00023136"/>
    </source>
</evidence>
<dbReference type="FunFam" id="1.20.1070.10:FF:000001">
    <property type="entry name" value="Olfactory receptor"/>
    <property type="match status" value="1"/>
</dbReference>
<keyword evidence="9" id="KW-0675">Receptor</keyword>
<dbReference type="PROSITE" id="PS50262">
    <property type="entry name" value="G_PROTEIN_RECEP_F1_2"/>
    <property type="match status" value="1"/>
</dbReference>
<protein>
    <recommendedName>
        <fullName evidence="10">Olfactory receptor</fullName>
    </recommendedName>
</protein>
<dbReference type="PRINTS" id="PR00237">
    <property type="entry name" value="GPCRRHODOPSN"/>
</dbReference>
<dbReference type="OMA" id="MAIGSWM"/>
<feature type="transmembrane region" description="Helical" evidence="10">
    <location>
        <begin position="25"/>
        <end position="46"/>
    </location>
</feature>
<keyword evidence="9" id="KW-0297">G-protein coupled receptor</keyword>
<feature type="transmembrane region" description="Helical" evidence="10">
    <location>
        <begin position="95"/>
        <end position="118"/>
    </location>
</feature>
<evidence type="ECO:0000256" key="8">
    <source>
        <dbReference type="ARBA" id="ARBA00023224"/>
    </source>
</evidence>
<evidence type="ECO:0000256" key="2">
    <source>
        <dbReference type="ARBA" id="ARBA00022475"/>
    </source>
</evidence>
<keyword evidence="2 10" id="KW-1003">Cell membrane</keyword>
<keyword evidence="13" id="KW-1185">Reference proteome</keyword>
<proteinExistence type="inferred from homology"/>
<evidence type="ECO:0000313" key="13">
    <source>
        <dbReference type="Proteomes" id="UP000694392"/>
    </source>
</evidence>
<keyword evidence="4 9" id="KW-0812">Transmembrane</keyword>
<dbReference type="GO" id="GO:0004930">
    <property type="term" value="F:G protein-coupled receptor activity"/>
    <property type="evidence" value="ECO:0007669"/>
    <property type="project" value="UniProtKB-KW"/>
</dbReference>
<dbReference type="PROSITE" id="PS00237">
    <property type="entry name" value="G_PROTEIN_RECEP_F1_1"/>
    <property type="match status" value="1"/>
</dbReference>
<feature type="transmembrane region" description="Helical" evidence="10">
    <location>
        <begin position="202"/>
        <end position="224"/>
    </location>
</feature>
<accession>A0A8D0GDU7</accession>
<evidence type="ECO:0000256" key="1">
    <source>
        <dbReference type="ARBA" id="ARBA00004651"/>
    </source>
</evidence>
<keyword evidence="6 10" id="KW-1133">Transmembrane helix</keyword>
<dbReference type="GO" id="GO:0004984">
    <property type="term" value="F:olfactory receptor activity"/>
    <property type="evidence" value="ECO:0007669"/>
    <property type="project" value="InterPro"/>
</dbReference>
<comment type="similarity">
    <text evidence="9">Belongs to the G-protein coupled receptor 1 family.</text>
</comment>
<feature type="transmembrane region" description="Helical" evidence="10">
    <location>
        <begin position="58"/>
        <end position="75"/>
    </location>
</feature>
<dbReference type="Proteomes" id="UP000694392">
    <property type="component" value="Unplaced"/>
</dbReference>
<organism evidence="12 13">
    <name type="scientific">Sphenodon punctatus</name>
    <name type="common">Tuatara</name>
    <name type="synonym">Hatteria punctata</name>
    <dbReference type="NCBI Taxonomy" id="8508"/>
    <lineage>
        <taxon>Eukaryota</taxon>
        <taxon>Metazoa</taxon>
        <taxon>Chordata</taxon>
        <taxon>Craniata</taxon>
        <taxon>Vertebrata</taxon>
        <taxon>Euteleostomi</taxon>
        <taxon>Lepidosauria</taxon>
        <taxon>Sphenodontia</taxon>
        <taxon>Sphenodontidae</taxon>
        <taxon>Sphenodon</taxon>
    </lineage>
</organism>
<keyword evidence="3 10" id="KW-0716">Sensory transduction</keyword>
<evidence type="ECO:0000256" key="9">
    <source>
        <dbReference type="RuleBase" id="RU000688"/>
    </source>
</evidence>
<dbReference type="AlphaFoldDB" id="A0A8D0GDU7"/>
<reference evidence="12" key="1">
    <citation type="submission" date="2025-08" db="UniProtKB">
        <authorList>
            <consortium name="Ensembl"/>
        </authorList>
    </citation>
    <scope>IDENTIFICATION</scope>
</reference>
<evidence type="ECO:0000313" key="12">
    <source>
        <dbReference type="Ensembl" id="ENSSPUP00000004421.1"/>
    </source>
</evidence>
<dbReference type="InterPro" id="IPR000276">
    <property type="entry name" value="GPCR_Rhodpsn"/>
</dbReference>
<evidence type="ECO:0000256" key="3">
    <source>
        <dbReference type="ARBA" id="ARBA00022606"/>
    </source>
</evidence>
<evidence type="ECO:0000259" key="11">
    <source>
        <dbReference type="PROSITE" id="PS50262"/>
    </source>
</evidence>
<name>A0A8D0GDU7_SPHPU</name>
<evidence type="ECO:0000256" key="6">
    <source>
        <dbReference type="ARBA" id="ARBA00022989"/>
    </source>
</evidence>
<dbReference type="Ensembl" id="ENSSPUT00000004700.1">
    <property type="protein sequence ID" value="ENSSPUP00000004421.1"/>
    <property type="gene ID" value="ENSSPUG00000003404.1"/>
</dbReference>
<dbReference type="SUPFAM" id="SSF81321">
    <property type="entry name" value="Family A G protein-coupled receptor-like"/>
    <property type="match status" value="1"/>
</dbReference>
<comment type="subcellular location">
    <subcellularLocation>
        <location evidence="1 10">Cell membrane</location>
        <topology evidence="1 10">Multi-pass membrane protein</topology>
    </subcellularLocation>
</comment>
<dbReference type="PRINTS" id="PR00245">
    <property type="entry name" value="OLFACTORYR"/>
</dbReference>
<evidence type="ECO:0000256" key="10">
    <source>
        <dbReference type="RuleBase" id="RU363047"/>
    </source>
</evidence>
<feature type="transmembrane region" description="Helical" evidence="10">
    <location>
        <begin position="138"/>
        <end position="162"/>
    </location>
</feature>
<dbReference type="GeneTree" id="ENSGT01150000286970"/>
<dbReference type="InterPro" id="IPR000725">
    <property type="entry name" value="Olfact_rcpt"/>
</dbReference>
<keyword evidence="5 10" id="KW-0552">Olfaction</keyword>
<keyword evidence="7 10" id="KW-0472">Membrane</keyword>
<keyword evidence="8 9" id="KW-0807">Transducer</keyword>
<dbReference type="InterPro" id="IPR017452">
    <property type="entry name" value="GPCR_Rhodpsn_7TM"/>
</dbReference>
<dbReference type="GO" id="GO:0005886">
    <property type="term" value="C:plasma membrane"/>
    <property type="evidence" value="ECO:0007669"/>
    <property type="project" value="UniProtKB-SubCell"/>
</dbReference>
<feature type="domain" description="G-protein coupled receptors family 1 profile" evidence="11">
    <location>
        <begin position="38"/>
        <end position="288"/>
    </location>
</feature>
<evidence type="ECO:0000256" key="5">
    <source>
        <dbReference type="ARBA" id="ARBA00022725"/>
    </source>
</evidence>
<dbReference type="PANTHER" id="PTHR26453">
    <property type="entry name" value="OLFACTORY RECEPTOR"/>
    <property type="match status" value="1"/>
</dbReference>
<dbReference type="CDD" id="cd15225">
    <property type="entry name" value="7tmA_OR10A-like"/>
    <property type="match status" value="1"/>
</dbReference>
<evidence type="ECO:0000256" key="4">
    <source>
        <dbReference type="ARBA" id="ARBA00022692"/>
    </source>
</evidence>
<dbReference type="Gene3D" id="1.20.1070.10">
    <property type="entry name" value="Rhodopsin 7-helix transmembrane proteins"/>
    <property type="match status" value="1"/>
</dbReference>
<dbReference type="Pfam" id="PF13853">
    <property type="entry name" value="7tm_4"/>
    <property type="match status" value="1"/>
</dbReference>
<sequence>MGGNQTFLGEFILLGFSNLPHLQGILFFLVLVMYVVTVMGNILIIVMVDPALQSPMYFFLRNVSFIEICFTLDTIPKMLANLLAAAKSISFADCAAQMFFFFFFFGCAECFLLAAMAYDRYVAICNPLRYSVVMNRRLCYKMLGGVWVIGIPVSLLQAAWIFSLPFCGPKEVNHFFCDAPLVLKLVCADTSLYEMQAVASTLLFLMFPFMLILVSYIRIITTIVRMSSAESRRKAFSTCSSHLIVVTLFYGSGSLVYLRPKSSYSPEAKKLLSLFYTVIVPMLNPIIYGLRNKEVKEALRRALGQKLFSQNL</sequence>
<reference evidence="12" key="2">
    <citation type="submission" date="2025-09" db="UniProtKB">
        <authorList>
            <consortium name="Ensembl"/>
        </authorList>
    </citation>
    <scope>IDENTIFICATION</scope>
</reference>
<feature type="transmembrane region" description="Helical" evidence="10">
    <location>
        <begin position="236"/>
        <end position="259"/>
    </location>
</feature>